<accession>A0ABD0LR19</accession>
<comment type="caution">
    <text evidence="2">The sequence shown here is derived from an EMBL/GenBank/DDBJ whole genome shotgun (WGS) entry which is preliminary data.</text>
</comment>
<dbReference type="AlphaFoldDB" id="A0ABD0LR19"/>
<reference evidence="2 3" key="1">
    <citation type="journal article" date="2023" name="Sci. Data">
        <title>Genome assembly of the Korean intertidal mud-creeper Batillaria attramentaria.</title>
        <authorList>
            <person name="Patra A.K."/>
            <person name="Ho P.T."/>
            <person name="Jun S."/>
            <person name="Lee S.J."/>
            <person name="Kim Y."/>
            <person name="Won Y.J."/>
        </authorList>
    </citation>
    <scope>NUCLEOTIDE SEQUENCE [LARGE SCALE GENOMIC DNA]</scope>
    <source>
        <strain evidence="2">Wonlab-2016</strain>
    </source>
</reference>
<evidence type="ECO:0000313" key="3">
    <source>
        <dbReference type="Proteomes" id="UP001519460"/>
    </source>
</evidence>
<gene>
    <name evidence="2" type="ORF">BaRGS_00007272</name>
</gene>
<dbReference type="EMBL" id="JACVVK020000031">
    <property type="protein sequence ID" value="KAK7501468.1"/>
    <property type="molecule type" value="Genomic_DNA"/>
</dbReference>
<name>A0ABD0LR19_9CAEN</name>
<evidence type="ECO:0000313" key="2">
    <source>
        <dbReference type="EMBL" id="KAK7501468.1"/>
    </source>
</evidence>
<keyword evidence="3" id="KW-1185">Reference proteome</keyword>
<protein>
    <submittedName>
        <fullName evidence="2">Uncharacterized protein</fullName>
    </submittedName>
</protein>
<keyword evidence="1" id="KW-0472">Membrane</keyword>
<keyword evidence="1" id="KW-0812">Transmembrane</keyword>
<evidence type="ECO:0000256" key="1">
    <source>
        <dbReference type="SAM" id="Phobius"/>
    </source>
</evidence>
<organism evidence="2 3">
    <name type="scientific">Batillaria attramentaria</name>
    <dbReference type="NCBI Taxonomy" id="370345"/>
    <lineage>
        <taxon>Eukaryota</taxon>
        <taxon>Metazoa</taxon>
        <taxon>Spiralia</taxon>
        <taxon>Lophotrochozoa</taxon>
        <taxon>Mollusca</taxon>
        <taxon>Gastropoda</taxon>
        <taxon>Caenogastropoda</taxon>
        <taxon>Sorbeoconcha</taxon>
        <taxon>Cerithioidea</taxon>
        <taxon>Batillariidae</taxon>
        <taxon>Batillaria</taxon>
    </lineage>
</organism>
<proteinExistence type="predicted"/>
<keyword evidence="1" id="KW-1133">Transmembrane helix</keyword>
<feature type="transmembrane region" description="Helical" evidence="1">
    <location>
        <begin position="88"/>
        <end position="106"/>
    </location>
</feature>
<dbReference type="Proteomes" id="UP001519460">
    <property type="component" value="Unassembled WGS sequence"/>
</dbReference>
<sequence length="118" mass="12972">MVFCIPKYDVGQQCQKTGVRTHSSYLTPLKTDPSSPCFALSFLQESFGSNMSRINALLSSIGPAMNASGADSYKNYAGYQAKIVIKQFLPPIILVFGGNVMAIIIIRRKEFSRLPCLC</sequence>